<dbReference type="RefSeq" id="WP_073018093.1">
    <property type="nucleotide sequence ID" value="NZ_FQXU01000005.1"/>
</dbReference>
<proteinExistence type="predicted"/>
<accession>A0A1M5XFW4</accession>
<dbReference type="InterPro" id="IPR044668">
    <property type="entry name" value="PuuD-like"/>
</dbReference>
<name>A0A1M5XFW4_9CLOT</name>
<sequence length="231" mass="26065">MTKKKIAIVPNVYTDYDRMGINSDYVYSIAEAGAYPIIFSLIDDEEYMQLILEAVDGIVITGGVDLDPLRYGEEPRTLQGPIDPIRDSFDLKIIDKAIKLNKGILGICRGHQSLNVYFGGSLYQDISYGYDKPLKHAQQANKDYGTHTVEFTKGSILYEIFGDKTIANSYHHQVIKDLGKGVIATGYTKDGVIEGIEIEGYSNIIGVQWHPEKMLGNKEMERFFKHFIDRL</sequence>
<evidence type="ECO:0000313" key="1">
    <source>
        <dbReference type="EMBL" id="SHH98765.1"/>
    </source>
</evidence>
<dbReference type="SUPFAM" id="SSF52317">
    <property type="entry name" value="Class I glutamine amidotransferase-like"/>
    <property type="match status" value="1"/>
</dbReference>
<dbReference type="AlphaFoldDB" id="A0A1M5XFW4"/>
<dbReference type="GO" id="GO:0016740">
    <property type="term" value="F:transferase activity"/>
    <property type="evidence" value="ECO:0007669"/>
    <property type="project" value="UniProtKB-KW"/>
</dbReference>
<organism evidence="1 2">
    <name type="scientific">Clostridium intestinale DSM 6191</name>
    <dbReference type="NCBI Taxonomy" id="1121320"/>
    <lineage>
        <taxon>Bacteria</taxon>
        <taxon>Bacillati</taxon>
        <taxon>Bacillota</taxon>
        <taxon>Clostridia</taxon>
        <taxon>Eubacteriales</taxon>
        <taxon>Clostridiaceae</taxon>
        <taxon>Clostridium</taxon>
    </lineage>
</organism>
<gene>
    <name evidence="1" type="ORF">SAMN02745941_01406</name>
</gene>
<protein>
    <submittedName>
        <fullName evidence="1">Putative glutamine amidotransferase</fullName>
    </submittedName>
</protein>
<dbReference type="InterPro" id="IPR011697">
    <property type="entry name" value="Peptidase_C26"/>
</dbReference>
<keyword evidence="1" id="KW-0315">Glutamine amidotransferase</keyword>
<dbReference type="PROSITE" id="PS51273">
    <property type="entry name" value="GATASE_TYPE_1"/>
    <property type="match status" value="1"/>
</dbReference>
<keyword evidence="1" id="KW-0808">Transferase</keyword>
<dbReference type="GO" id="GO:0005829">
    <property type="term" value="C:cytosol"/>
    <property type="evidence" value="ECO:0007669"/>
    <property type="project" value="TreeGrafter"/>
</dbReference>
<dbReference type="CDD" id="cd01745">
    <property type="entry name" value="GATase1_2"/>
    <property type="match status" value="1"/>
</dbReference>
<dbReference type="PANTHER" id="PTHR43235:SF1">
    <property type="entry name" value="GLUTAMINE AMIDOTRANSFERASE PB2B2.05-RELATED"/>
    <property type="match status" value="1"/>
</dbReference>
<dbReference type="Gene3D" id="3.40.50.880">
    <property type="match status" value="1"/>
</dbReference>
<dbReference type="Proteomes" id="UP000184241">
    <property type="component" value="Unassembled WGS sequence"/>
</dbReference>
<evidence type="ECO:0000313" key="2">
    <source>
        <dbReference type="Proteomes" id="UP000184241"/>
    </source>
</evidence>
<dbReference type="PANTHER" id="PTHR43235">
    <property type="entry name" value="GLUTAMINE AMIDOTRANSFERASE PB2B2.05-RELATED"/>
    <property type="match status" value="1"/>
</dbReference>
<dbReference type="Pfam" id="PF07722">
    <property type="entry name" value="Peptidase_C26"/>
    <property type="match status" value="1"/>
</dbReference>
<dbReference type="InterPro" id="IPR029062">
    <property type="entry name" value="Class_I_gatase-like"/>
</dbReference>
<dbReference type="EMBL" id="FQXU01000005">
    <property type="protein sequence ID" value="SHH98765.1"/>
    <property type="molecule type" value="Genomic_DNA"/>
</dbReference>
<reference evidence="1 2" key="1">
    <citation type="submission" date="2016-11" db="EMBL/GenBank/DDBJ databases">
        <authorList>
            <person name="Jaros S."/>
            <person name="Januszkiewicz K."/>
            <person name="Wedrychowicz H."/>
        </authorList>
    </citation>
    <scope>NUCLEOTIDE SEQUENCE [LARGE SCALE GENOMIC DNA]</scope>
    <source>
        <strain evidence="1 2">DSM 6191</strain>
    </source>
</reference>
<dbReference type="GO" id="GO:0016811">
    <property type="term" value="F:hydrolase activity, acting on carbon-nitrogen (but not peptide) bonds, in linear amides"/>
    <property type="evidence" value="ECO:0007669"/>
    <property type="project" value="InterPro"/>
</dbReference>